<dbReference type="InterPro" id="IPR034122">
    <property type="entry name" value="Retropepsin-like_bacterial"/>
</dbReference>
<keyword evidence="1" id="KW-0378">Hydrolase</keyword>
<protein>
    <recommendedName>
        <fullName evidence="3">Peptidase A2 domain-containing protein</fullName>
    </recommendedName>
</protein>
<dbReference type="Gene3D" id="2.40.70.10">
    <property type="entry name" value="Acid Proteases"/>
    <property type="match status" value="2"/>
</dbReference>
<evidence type="ECO:0000313" key="4">
    <source>
        <dbReference type="EMBL" id="KCZ92051.1"/>
    </source>
</evidence>
<dbReference type="SUPFAM" id="SSF50630">
    <property type="entry name" value="Acid proteases"/>
    <property type="match status" value="1"/>
</dbReference>
<evidence type="ECO:0000259" key="3">
    <source>
        <dbReference type="PROSITE" id="PS50175"/>
    </source>
</evidence>
<feature type="signal peptide" evidence="2">
    <location>
        <begin position="1"/>
        <end position="29"/>
    </location>
</feature>
<dbReference type="GO" id="GO:0006508">
    <property type="term" value="P:proteolysis"/>
    <property type="evidence" value="ECO:0007669"/>
    <property type="project" value="InterPro"/>
</dbReference>
<keyword evidence="2" id="KW-0732">Signal</keyword>
<feature type="domain" description="Peptidase A2" evidence="3">
    <location>
        <begin position="193"/>
        <end position="281"/>
    </location>
</feature>
<dbReference type="GO" id="GO:0004190">
    <property type="term" value="F:aspartic-type endopeptidase activity"/>
    <property type="evidence" value="ECO:0007669"/>
    <property type="project" value="InterPro"/>
</dbReference>
<sequence>MQSAVAFGGWTRFCAAALALMSLCLPGDASTGRLTFPLSLNDAGYFVTPMAVNGAEEMPAIIDTAATIAMIESRAAGRAGIEVPPADEIQVPVFGLLGQREFPLIRIGSISGDGGQVAQLAAAYNNREQMPGGPLVIPATAFGGDVLDFDFPARRFTVYEGRPKGTSGSAGRGGLILEGGLMFAEVSVNGVKGRALIDTGSPFSFMNTQMARAAKAQQDDEKTQMLQGATGGAMAVSVASVKRLSVARFSVRRLNMIVADPAMFDDLGLSDEPAMLLGLDLLSLFRVQIDLRRGYLILTPKDAGPNMAINLNARDTRIPQ</sequence>
<accession>A0A059FNH5</accession>
<dbReference type="CDD" id="cd05483">
    <property type="entry name" value="retropepsin_like_bacteria"/>
    <property type="match status" value="1"/>
</dbReference>
<dbReference type="InterPro" id="IPR001995">
    <property type="entry name" value="Peptidase_A2_cat"/>
</dbReference>
<gene>
    <name evidence="4" type="ORF">HHI_12499</name>
</gene>
<dbReference type="PROSITE" id="PS50175">
    <property type="entry name" value="ASP_PROT_RETROV"/>
    <property type="match status" value="1"/>
</dbReference>
<comment type="caution">
    <text evidence="4">The sequence shown here is derived from an EMBL/GenBank/DDBJ whole genome shotgun (WGS) entry which is preliminary data.</text>
</comment>
<dbReference type="InterPro" id="IPR021109">
    <property type="entry name" value="Peptidase_aspartic_dom_sf"/>
</dbReference>
<dbReference type="Proteomes" id="UP000025061">
    <property type="component" value="Unassembled WGS sequence"/>
</dbReference>
<evidence type="ECO:0000313" key="5">
    <source>
        <dbReference type="Proteomes" id="UP000025061"/>
    </source>
</evidence>
<dbReference type="AlphaFoldDB" id="A0A059FNH5"/>
<name>A0A059FNH5_9PROT</name>
<dbReference type="Pfam" id="PF13650">
    <property type="entry name" value="Asp_protease_2"/>
    <property type="match status" value="1"/>
</dbReference>
<organism evidence="4 5">
    <name type="scientific">Hyphomonas hirschiana VP5</name>
    <dbReference type="NCBI Taxonomy" id="1280951"/>
    <lineage>
        <taxon>Bacteria</taxon>
        <taxon>Pseudomonadati</taxon>
        <taxon>Pseudomonadota</taxon>
        <taxon>Alphaproteobacteria</taxon>
        <taxon>Hyphomonadales</taxon>
        <taxon>Hyphomonadaceae</taxon>
        <taxon>Hyphomonas</taxon>
    </lineage>
</organism>
<evidence type="ECO:0000256" key="1">
    <source>
        <dbReference type="ARBA" id="ARBA00022801"/>
    </source>
</evidence>
<dbReference type="OrthoDB" id="107347at2"/>
<proteinExistence type="predicted"/>
<keyword evidence="5" id="KW-1185">Reference proteome</keyword>
<evidence type="ECO:0000256" key="2">
    <source>
        <dbReference type="SAM" id="SignalP"/>
    </source>
</evidence>
<reference evidence="4 5" key="1">
    <citation type="submission" date="2013-04" db="EMBL/GenBank/DDBJ databases">
        <title>Hyphomonas hirschiana VP5 Genome Sequencing.</title>
        <authorList>
            <person name="Lai Q."/>
            <person name="Shao Z."/>
        </authorList>
    </citation>
    <scope>NUCLEOTIDE SEQUENCE [LARGE SCALE GENOMIC DNA]</scope>
    <source>
        <strain evidence="4 5">VP5</strain>
    </source>
</reference>
<feature type="chain" id="PRO_5001577570" description="Peptidase A2 domain-containing protein" evidence="2">
    <location>
        <begin position="30"/>
        <end position="320"/>
    </location>
</feature>
<dbReference type="PATRIC" id="fig|1280951.3.peg.2518"/>
<dbReference type="RefSeq" id="WP_011648244.1">
    <property type="nucleotide sequence ID" value="NZ_ARYI01000010.1"/>
</dbReference>
<dbReference type="EMBL" id="ARYI01000010">
    <property type="protein sequence ID" value="KCZ92051.1"/>
    <property type="molecule type" value="Genomic_DNA"/>
</dbReference>